<dbReference type="CDD" id="cd08267">
    <property type="entry name" value="MDR1"/>
    <property type="match status" value="1"/>
</dbReference>
<dbReference type="AlphaFoldDB" id="A0A7W8A0Y0"/>
<dbReference type="EMBL" id="JACHIN010000003">
    <property type="protein sequence ID" value="MBB5077503.1"/>
    <property type="molecule type" value="Genomic_DNA"/>
</dbReference>
<dbReference type="InterPro" id="IPR020843">
    <property type="entry name" value="ER"/>
</dbReference>
<keyword evidence="4" id="KW-1185">Reference proteome</keyword>
<dbReference type="SUPFAM" id="SSF51735">
    <property type="entry name" value="NAD(P)-binding Rossmann-fold domains"/>
    <property type="match status" value="1"/>
</dbReference>
<dbReference type="InterPro" id="IPR011032">
    <property type="entry name" value="GroES-like_sf"/>
</dbReference>
<dbReference type="SUPFAM" id="SSF50129">
    <property type="entry name" value="GroES-like"/>
    <property type="match status" value="1"/>
</dbReference>
<accession>A0A7W8A0Y0</accession>
<evidence type="ECO:0000259" key="2">
    <source>
        <dbReference type="SMART" id="SM00829"/>
    </source>
</evidence>
<evidence type="ECO:0000313" key="3">
    <source>
        <dbReference type="EMBL" id="MBB5077503.1"/>
    </source>
</evidence>
<reference evidence="3 4" key="1">
    <citation type="submission" date="2020-08" db="EMBL/GenBank/DDBJ databases">
        <title>Genomic Encyclopedia of Type Strains, Phase IV (KMG-IV): sequencing the most valuable type-strain genomes for metagenomic binning, comparative biology and taxonomic classification.</title>
        <authorList>
            <person name="Goeker M."/>
        </authorList>
    </citation>
    <scope>NUCLEOTIDE SEQUENCE [LARGE SCALE GENOMIC DNA]</scope>
    <source>
        <strain evidence="3 4">DSM 45385</strain>
    </source>
</reference>
<dbReference type="PROSITE" id="PS01162">
    <property type="entry name" value="QOR_ZETA_CRYSTAL"/>
    <property type="match status" value="1"/>
</dbReference>
<dbReference type="RefSeq" id="WP_246509041.1">
    <property type="nucleotide sequence ID" value="NZ_JACHIN010000003.1"/>
</dbReference>
<evidence type="ECO:0000313" key="4">
    <source>
        <dbReference type="Proteomes" id="UP000568380"/>
    </source>
</evidence>
<dbReference type="PANTHER" id="PTHR11695:SF294">
    <property type="entry name" value="RETICULON-4-INTERACTING PROTEIN 1, MITOCHONDRIAL"/>
    <property type="match status" value="1"/>
</dbReference>
<dbReference type="InterPro" id="IPR036291">
    <property type="entry name" value="NAD(P)-bd_dom_sf"/>
</dbReference>
<dbReference type="Pfam" id="PF13602">
    <property type="entry name" value="ADH_zinc_N_2"/>
    <property type="match status" value="1"/>
</dbReference>
<dbReference type="InterPro" id="IPR002364">
    <property type="entry name" value="Quin_OxRdtase/zeta-crystal_CS"/>
</dbReference>
<dbReference type="Proteomes" id="UP000568380">
    <property type="component" value="Unassembled WGS sequence"/>
</dbReference>
<dbReference type="Gene3D" id="3.40.50.720">
    <property type="entry name" value="NAD(P)-binding Rossmann-like Domain"/>
    <property type="match status" value="1"/>
</dbReference>
<name>A0A7W8A0Y0_9ACTN</name>
<dbReference type="Pfam" id="PF08240">
    <property type="entry name" value="ADH_N"/>
    <property type="match status" value="1"/>
</dbReference>
<protein>
    <submittedName>
        <fullName evidence="3">NADPH:quinone reductase-like Zn-dependent oxidoreductase</fullName>
    </submittedName>
</protein>
<dbReference type="Gene3D" id="3.90.180.10">
    <property type="entry name" value="Medium-chain alcohol dehydrogenases, catalytic domain"/>
    <property type="match status" value="1"/>
</dbReference>
<evidence type="ECO:0000256" key="1">
    <source>
        <dbReference type="ARBA" id="ARBA00023002"/>
    </source>
</evidence>
<dbReference type="SMART" id="SM00829">
    <property type="entry name" value="PKS_ER"/>
    <property type="match status" value="1"/>
</dbReference>
<organism evidence="3 4">
    <name type="scientific">Nonomuraea endophytica</name>
    <dbReference type="NCBI Taxonomy" id="714136"/>
    <lineage>
        <taxon>Bacteria</taxon>
        <taxon>Bacillati</taxon>
        <taxon>Actinomycetota</taxon>
        <taxon>Actinomycetes</taxon>
        <taxon>Streptosporangiales</taxon>
        <taxon>Streptosporangiaceae</taxon>
        <taxon>Nonomuraea</taxon>
    </lineage>
</organism>
<gene>
    <name evidence="3" type="ORF">HNR40_002976</name>
</gene>
<keyword evidence="1" id="KW-0560">Oxidoreductase</keyword>
<dbReference type="GO" id="GO:0008270">
    <property type="term" value="F:zinc ion binding"/>
    <property type="evidence" value="ECO:0007669"/>
    <property type="project" value="InterPro"/>
</dbReference>
<feature type="domain" description="Enoyl reductase (ER)" evidence="2">
    <location>
        <begin position="12"/>
        <end position="320"/>
    </location>
</feature>
<comment type="caution">
    <text evidence="3">The sequence shown here is derived from an EMBL/GenBank/DDBJ whole genome shotgun (WGS) entry which is preliminary data.</text>
</comment>
<dbReference type="InterPro" id="IPR013154">
    <property type="entry name" value="ADH-like_N"/>
</dbReference>
<proteinExistence type="predicted"/>
<dbReference type="GO" id="GO:0016491">
    <property type="term" value="F:oxidoreductase activity"/>
    <property type="evidence" value="ECO:0007669"/>
    <property type="project" value="UniProtKB-KW"/>
</dbReference>
<sequence>MTMKAITQDRYGSADVLGMTELPRPVPGDGQVLVRVRAAGVDAGVVHLMKGEPYLIRPMLGLRAPRNRVRGSDLAGVVEAVGAGVSGFKAGDAVFGVCDAAFAEYAVARQDKLAAKPGEVGFEEAAALPSSGVTALQAVRGRVTPGQKALVIGAGGGVGSFAVQLAKDLGADVTGVCGPDKAELVRSLGAGHVIDYTRQDVTAGSIRYDLIVDTAGNRSLSRLRRVLAPRGHLVIVGGEGGGRWLSGLQRQLRAALLNLVTGQTLYALFAVTRAEDLRELASLAASGRVRPVISRTYPLEEAARAVGEVAGGHGRGKIVVTIGTA</sequence>
<dbReference type="InterPro" id="IPR050700">
    <property type="entry name" value="YIM1/Zinc_Alcohol_DH_Fams"/>
</dbReference>
<dbReference type="PANTHER" id="PTHR11695">
    <property type="entry name" value="ALCOHOL DEHYDROGENASE RELATED"/>
    <property type="match status" value="1"/>
</dbReference>